<name>A0A011UL64_9HYPH</name>
<comment type="caution">
    <text evidence="15">The sequence shown here is derived from an EMBL/GenBank/DDBJ whole genome shotgun (WGS) entry which is preliminary data.</text>
</comment>
<sequence>MKRLFPLLTFLAVALISMVMAGFAYFATQEATRIKFEATVDDAISRIETRLDLHLTLLRATQAFFDAHGNHVSRTDFQAFISALDVGVNFPGLRGIGVLRFVRAGDEAVAERAIRQEQGLERKVYPQSEQKWRAPVFLFEPLKPSSDKVIGFDMFAEPVRRAAIEAAMQDDAHHATAPIMLGNNSEVEPYPGFIVFARLKLDAAPVTVDATTPVTQGFLYAAFRANELFQSALRRIPLLPVHVDIYDSSIEARNLIFSSATPAVTGIGRIVDTRRMNVAGRQWILQFQPTTAFSPPSSRVIPVMLGLFGLLSAVAIALVARYKERAYDAAERLHETTEKSLLEKDLMLQEMKHRIKNLITRILAISRQTALRATDVKEFSESFSARLQAMAASQDMLTRSRWQKADLSELLRIELGQVFGKDLPEGLLSGPQVLLNETATQALGLTFHELATNALKYGEAGNSVDALKVDWRVERLDRKRVLVLNWRESGQEDLAEPESTGFGTRLIDMNITRELDGSIDRRFLPSGLQVEIRIPLK</sequence>
<dbReference type="Gene3D" id="3.30.450.350">
    <property type="entry name" value="CHASE domain"/>
    <property type="match status" value="1"/>
</dbReference>
<dbReference type="SMART" id="SM01079">
    <property type="entry name" value="CHASE"/>
    <property type="match status" value="1"/>
</dbReference>
<keyword evidence="6 12" id="KW-0812">Transmembrane</keyword>
<dbReference type="GO" id="GO:0005524">
    <property type="term" value="F:ATP binding"/>
    <property type="evidence" value="ECO:0007669"/>
    <property type="project" value="UniProtKB-KW"/>
</dbReference>
<dbReference type="eggNOG" id="COG3920">
    <property type="taxonomic scope" value="Bacteria"/>
</dbReference>
<reference evidence="15 16" key="1">
    <citation type="submission" date="2014-02" db="EMBL/GenBank/DDBJ databases">
        <title>Aquamicrobium defluvii Genome sequencing.</title>
        <authorList>
            <person name="Wang X."/>
        </authorList>
    </citation>
    <scope>NUCLEOTIDE SEQUENCE [LARGE SCALE GENOMIC DNA]</scope>
    <source>
        <strain evidence="15 16">W13Z1</strain>
    </source>
</reference>
<dbReference type="InterPro" id="IPR042240">
    <property type="entry name" value="CHASE_sf"/>
</dbReference>
<dbReference type="InterPro" id="IPR006189">
    <property type="entry name" value="CHASE_dom"/>
</dbReference>
<feature type="chain" id="PRO_5001463877" description="histidine kinase" evidence="13">
    <location>
        <begin position="27"/>
        <end position="537"/>
    </location>
</feature>
<accession>A0A011UL64</accession>
<dbReference type="GO" id="GO:0007165">
    <property type="term" value="P:signal transduction"/>
    <property type="evidence" value="ECO:0007669"/>
    <property type="project" value="UniProtKB-ARBA"/>
</dbReference>
<organism evidence="15 16">
    <name type="scientific">Aquamicrobium defluvii</name>
    <dbReference type="NCBI Taxonomy" id="69279"/>
    <lineage>
        <taxon>Bacteria</taxon>
        <taxon>Pseudomonadati</taxon>
        <taxon>Pseudomonadota</taxon>
        <taxon>Alphaproteobacteria</taxon>
        <taxon>Hyphomicrobiales</taxon>
        <taxon>Phyllobacteriaceae</taxon>
        <taxon>Aquamicrobium</taxon>
    </lineage>
</organism>
<comment type="subcellular location">
    <subcellularLocation>
        <location evidence="2">Membrane</location>
    </subcellularLocation>
</comment>
<evidence type="ECO:0000256" key="1">
    <source>
        <dbReference type="ARBA" id="ARBA00000085"/>
    </source>
</evidence>
<dbReference type="GO" id="GO:0004673">
    <property type="term" value="F:protein histidine kinase activity"/>
    <property type="evidence" value="ECO:0007669"/>
    <property type="project" value="UniProtKB-EC"/>
</dbReference>
<evidence type="ECO:0000313" key="15">
    <source>
        <dbReference type="EMBL" id="EXL06648.1"/>
    </source>
</evidence>
<evidence type="ECO:0000256" key="10">
    <source>
        <dbReference type="ARBA" id="ARBA00022989"/>
    </source>
</evidence>
<keyword evidence="4" id="KW-0597">Phosphoprotein</keyword>
<evidence type="ECO:0000256" key="5">
    <source>
        <dbReference type="ARBA" id="ARBA00022679"/>
    </source>
</evidence>
<dbReference type="Pfam" id="PF03924">
    <property type="entry name" value="CHASE"/>
    <property type="match status" value="1"/>
</dbReference>
<dbReference type="GO" id="GO:0016020">
    <property type="term" value="C:membrane"/>
    <property type="evidence" value="ECO:0007669"/>
    <property type="project" value="UniProtKB-SubCell"/>
</dbReference>
<dbReference type="EC" id="2.7.13.3" evidence="3"/>
<dbReference type="Gene3D" id="3.30.565.10">
    <property type="entry name" value="Histidine kinase-like ATPase, C-terminal domain"/>
    <property type="match status" value="1"/>
</dbReference>
<evidence type="ECO:0000256" key="2">
    <source>
        <dbReference type="ARBA" id="ARBA00004370"/>
    </source>
</evidence>
<dbReference type="HOGENOM" id="CLU_000445_114_62_5"/>
<gene>
    <name evidence="15" type="ORF">BG36_06230</name>
</gene>
<proteinExistence type="predicted"/>
<dbReference type="InterPro" id="IPR036890">
    <property type="entry name" value="HATPase_C_sf"/>
</dbReference>
<dbReference type="Proteomes" id="UP000019849">
    <property type="component" value="Unassembled WGS sequence"/>
</dbReference>
<evidence type="ECO:0000256" key="6">
    <source>
        <dbReference type="ARBA" id="ARBA00022692"/>
    </source>
</evidence>
<evidence type="ECO:0000256" key="13">
    <source>
        <dbReference type="SAM" id="SignalP"/>
    </source>
</evidence>
<dbReference type="Pfam" id="PF07536">
    <property type="entry name" value="HWE_HK"/>
    <property type="match status" value="1"/>
</dbReference>
<keyword evidence="9" id="KW-0067">ATP-binding</keyword>
<comment type="catalytic activity">
    <reaction evidence="1">
        <text>ATP + protein L-histidine = ADP + protein N-phospho-L-histidine.</text>
        <dbReference type="EC" id="2.7.13.3"/>
    </reaction>
</comment>
<protein>
    <recommendedName>
        <fullName evidence="3">histidine kinase</fullName>
        <ecNumber evidence="3">2.7.13.3</ecNumber>
    </recommendedName>
</protein>
<evidence type="ECO:0000313" key="16">
    <source>
        <dbReference type="Proteomes" id="UP000019849"/>
    </source>
</evidence>
<evidence type="ECO:0000256" key="11">
    <source>
        <dbReference type="ARBA" id="ARBA00023136"/>
    </source>
</evidence>
<keyword evidence="5" id="KW-0808">Transferase</keyword>
<evidence type="ECO:0000256" key="7">
    <source>
        <dbReference type="ARBA" id="ARBA00022741"/>
    </source>
</evidence>
<dbReference type="PANTHER" id="PTHR41523:SF8">
    <property type="entry name" value="ETHYLENE RESPONSE SENSOR PROTEIN"/>
    <property type="match status" value="1"/>
</dbReference>
<keyword evidence="10 12" id="KW-1133">Transmembrane helix</keyword>
<keyword evidence="8 15" id="KW-0418">Kinase</keyword>
<keyword evidence="7" id="KW-0547">Nucleotide-binding</keyword>
<evidence type="ECO:0000256" key="9">
    <source>
        <dbReference type="ARBA" id="ARBA00022840"/>
    </source>
</evidence>
<keyword evidence="13" id="KW-0732">Signal</keyword>
<dbReference type="STRING" id="69279.BG36_06230"/>
<dbReference type="AlphaFoldDB" id="A0A011UL64"/>
<evidence type="ECO:0000256" key="4">
    <source>
        <dbReference type="ARBA" id="ARBA00022553"/>
    </source>
</evidence>
<dbReference type="EMBL" id="JENY01000016">
    <property type="protein sequence ID" value="EXL06648.1"/>
    <property type="molecule type" value="Genomic_DNA"/>
</dbReference>
<dbReference type="SMART" id="SM00911">
    <property type="entry name" value="HWE_HK"/>
    <property type="match status" value="1"/>
</dbReference>
<feature type="domain" description="CHASE" evidence="14">
    <location>
        <begin position="68"/>
        <end position="286"/>
    </location>
</feature>
<evidence type="ECO:0000256" key="12">
    <source>
        <dbReference type="SAM" id="Phobius"/>
    </source>
</evidence>
<dbReference type="PATRIC" id="fig|69279.3.peg.2633"/>
<evidence type="ECO:0000256" key="8">
    <source>
        <dbReference type="ARBA" id="ARBA00022777"/>
    </source>
</evidence>
<dbReference type="RefSeq" id="WP_035027181.1">
    <property type="nucleotide sequence ID" value="NZ_KK073889.1"/>
</dbReference>
<evidence type="ECO:0000259" key="14">
    <source>
        <dbReference type="PROSITE" id="PS50839"/>
    </source>
</evidence>
<dbReference type="PANTHER" id="PTHR41523">
    <property type="entry name" value="TWO-COMPONENT SYSTEM SENSOR PROTEIN"/>
    <property type="match status" value="1"/>
</dbReference>
<feature type="signal peptide" evidence="13">
    <location>
        <begin position="1"/>
        <end position="26"/>
    </location>
</feature>
<dbReference type="PROSITE" id="PS50839">
    <property type="entry name" value="CHASE"/>
    <property type="match status" value="1"/>
</dbReference>
<keyword evidence="11 12" id="KW-0472">Membrane</keyword>
<feature type="transmembrane region" description="Helical" evidence="12">
    <location>
        <begin position="300"/>
        <end position="320"/>
    </location>
</feature>
<evidence type="ECO:0000256" key="3">
    <source>
        <dbReference type="ARBA" id="ARBA00012438"/>
    </source>
</evidence>
<dbReference type="eggNOG" id="COG3614">
    <property type="taxonomic scope" value="Bacteria"/>
</dbReference>
<dbReference type="InterPro" id="IPR011102">
    <property type="entry name" value="Sig_transdc_His_kinase_HWE"/>
</dbReference>